<proteinExistence type="predicted"/>
<evidence type="ECO:0000256" key="1">
    <source>
        <dbReference type="SAM" id="MobiDB-lite"/>
    </source>
</evidence>
<organism evidence="2">
    <name type="scientific">Culex pipiens</name>
    <name type="common">House mosquito</name>
    <dbReference type="NCBI Taxonomy" id="7175"/>
    <lineage>
        <taxon>Eukaryota</taxon>
        <taxon>Metazoa</taxon>
        <taxon>Ecdysozoa</taxon>
        <taxon>Arthropoda</taxon>
        <taxon>Hexapoda</taxon>
        <taxon>Insecta</taxon>
        <taxon>Pterygota</taxon>
        <taxon>Neoptera</taxon>
        <taxon>Endopterygota</taxon>
        <taxon>Diptera</taxon>
        <taxon>Nematocera</taxon>
        <taxon>Culicoidea</taxon>
        <taxon>Culicidae</taxon>
        <taxon>Culicinae</taxon>
        <taxon>Culicini</taxon>
        <taxon>Culex</taxon>
        <taxon>Culex</taxon>
    </lineage>
</organism>
<evidence type="ECO:0000313" key="2">
    <source>
        <dbReference type="EMBL" id="CAG6513117.1"/>
    </source>
</evidence>
<dbReference type="EMBL" id="HBUE01272310">
    <property type="protein sequence ID" value="CAG6564584.1"/>
    <property type="molecule type" value="Transcribed_RNA"/>
</dbReference>
<feature type="region of interest" description="Disordered" evidence="1">
    <location>
        <begin position="185"/>
        <end position="292"/>
    </location>
</feature>
<feature type="compositionally biased region" description="Basic residues" evidence="1">
    <location>
        <begin position="228"/>
        <end position="245"/>
    </location>
</feature>
<accession>A0A8D8GK61</accession>
<sequence>MTFFQQVLVVVALHKSVPSDLVVGRIDVVRVDVAGCLPNDNSPQIVKLLDVGKVGIVVDERHKQIVKSQPFLIIPIKFRKRNRRKLNARESGGCLRGGGIAWLRNKTLFGQKEAFYFEQARFKISPYSLVYSLTRFIGFVVLQLLLNVLELGARFLDVGQPQLHLHLVPFVVVLRLKALCPTQRRQQRHSASLQRRLQRRVHGGNAARQQQQTQKWRARSAKKDHGRPGRRRVATWKGTHLSKARKCLESSRKQPREQAACPCCARSPKPGSWHRSAAVKRSQIGRDAVAAG</sequence>
<dbReference type="AlphaFoldDB" id="A0A8D8GK61"/>
<name>A0A8D8GK61_CULPI</name>
<reference evidence="2" key="1">
    <citation type="submission" date="2021-05" db="EMBL/GenBank/DDBJ databases">
        <authorList>
            <person name="Alioto T."/>
            <person name="Alioto T."/>
            <person name="Gomez Garrido J."/>
        </authorList>
    </citation>
    <scope>NUCLEOTIDE SEQUENCE</scope>
</reference>
<protein>
    <submittedName>
        <fullName evidence="2">(northern house mosquito) hypothetical protein</fullName>
    </submittedName>
</protein>
<dbReference type="EMBL" id="HBUE01166994">
    <property type="protein sequence ID" value="CAG6513117.1"/>
    <property type="molecule type" value="Transcribed_RNA"/>
</dbReference>
<feature type="compositionally biased region" description="Basic and acidic residues" evidence="1">
    <location>
        <begin position="246"/>
        <end position="256"/>
    </location>
</feature>